<gene>
    <name evidence="5" type="ORF">ACFY35_41840</name>
</gene>
<dbReference type="InterPro" id="IPR009830">
    <property type="entry name" value="LppX/LprAFG"/>
</dbReference>
<evidence type="ECO:0000256" key="3">
    <source>
        <dbReference type="ARBA" id="ARBA00022475"/>
    </source>
</evidence>
<comment type="similarity">
    <text evidence="2">Belongs to the LppX/LprAFG lipoprotein family.</text>
</comment>
<keyword evidence="3" id="KW-1003">Cell membrane</keyword>
<evidence type="ECO:0000256" key="1">
    <source>
        <dbReference type="ARBA" id="ARBA00004196"/>
    </source>
</evidence>
<name>A0ABW6WT49_9ACTN</name>
<dbReference type="Gene3D" id="2.50.20.20">
    <property type="match status" value="1"/>
</dbReference>
<feature type="signal peptide" evidence="4">
    <location>
        <begin position="1"/>
        <end position="18"/>
    </location>
</feature>
<proteinExistence type="inferred from homology"/>
<dbReference type="InterPro" id="IPR029046">
    <property type="entry name" value="LolA/LolB/LppX"/>
</dbReference>
<keyword evidence="4" id="KW-0732">Signal</keyword>
<keyword evidence="5" id="KW-0449">Lipoprotein</keyword>
<comment type="caution">
    <text evidence="5">The sequence shown here is derived from an EMBL/GenBank/DDBJ whole genome shotgun (WGS) entry which is preliminary data.</text>
</comment>
<evidence type="ECO:0000256" key="4">
    <source>
        <dbReference type="SAM" id="SignalP"/>
    </source>
</evidence>
<dbReference type="EMBL" id="JBIAZU010000008">
    <property type="protein sequence ID" value="MFF5296016.1"/>
    <property type="molecule type" value="Genomic_DNA"/>
</dbReference>
<reference evidence="5 6" key="1">
    <citation type="submission" date="2024-10" db="EMBL/GenBank/DDBJ databases">
        <title>The Natural Products Discovery Center: Release of the First 8490 Sequenced Strains for Exploring Actinobacteria Biosynthetic Diversity.</title>
        <authorList>
            <person name="Kalkreuter E."/>
            <person name="Kautsar S.A."/>
            <person name="Yang D."/>
            <person name="Bader C.D."/>
            <person name="Teijaro C.N."/>
            <person name="Fluegel L."/>
            <person name="Davis C.M."/>
            <person name="Simpson J.R."/>
            <person name="Lauterbach L."/>
            <person name="Steele A.D."/>
            <person name="Gui C."/>
            <person name="Meng S."/>
            <person name="Li G."/>
            <person name="Viehrig K."/>
            <person name="Ye F."/>
            <person name="Su P."/>
            <person name="Kiefer A.F."/>
            <person name="Nichols A."/>
            <person name="Cepeda A.J."/>
            <person name="Yan W."/>
            <person name="Fan B."/>
            <person name="Jiang Y."/>
            <person name="Adhikari A."/>
            <person name="Zheng C.-J."/>
            <person name="Schuster L."/>
            <person name="Cowan T.M."/>
            <person name="Smanski M.J."/>
            <person name="Chevrette M.G."/>
            <person name="De Carvalho L.P.S."/>
            <person name="Shen B."/>
        </authorList>
    </citation>
    <scope>NUCLEOTIDE SEQUENCE [LARGE SCALE GENOMIC DNA]</scope>
    <source>
        <strain evidence="5 6">NPDC000087</strain>
    </source>
</reference>
<feature type="chain" id="PRO_5046677041" evidence="4">
    <location>
        <begin position="19"/>
        <end position="234"/>
    </location>
</feature>
<dbReference type="RefSeq" id="WP_020516219.1">
    <property type="nucleotide sequence ID" value="NZ_JBIAZU010000008.1"/>
</dbReference>
<evidence type="ECO:0000313" key="6">
    <source>
        <dbReference type="Proteomes" id="UP001602245"/>
    </source>
</evidence>
<protein>
    <submittedName>
        <fullName evidence="5">LppX_LprAFG lipoprotein</fullName>
    </submittedName>
</protein>
<accession>A0ABW6WT49</accession>
<dbReference type="PROSITE" id="PS51257">
    <property type="entry name" value="PROKAR_LIPOPROTEIN"/>
    <property type="match status" value="1"/>
</dbReference>
<comment type="subcellular location">
    <subcellularLocation>
        <location evidence="1">Cell envelope</location>
    </subcellularLocation>
</comment>
<keyword evidence="3" id="KW-0472">Membrane</keyword>
<evidence type="ECO:0000313" key="5">
    <source>
        <dbReference type="EMBL" id="MFF5296016.1"/>
    </source>
</evidence>
<sequence>MFRIRPVLALLAALTALAAVTSCTSSDDKKDDSTASLPDGATLLKDSATAMGEIKTAKFLITADGAISGLSLRRAEGTLTREGDAEGTAQIEQAGTNVDLTFVIVGDKIYIKGPTGGYQELPLSLAATVYDPSAILDPDKGIAKVLSTATGAKTEAAEAVDGTDAWRVAMTANGADLATIIPGVSGDVPGKVWIGQQDKRLHKAVFTLPAEGGATGTVTVTFQEFDAPATIKAP</sequence>
<dbReference type="Pfam" id="PF07161">
    <property type="entry name" value="LppX_LprAFG"/>
    <property type="match status" value="1"/>
</dbReference>
<dbReference type="SUPFAM" id="SSF89392">
    <property type="entry name" value="Prokaryotic lipoproteins and lipoprotein localization factors"/>
    <property type="match status" value="1"/>
</dbReference>
<dbReference type="CDD" id="cd16334">
    <property type="entry name" value="LppX-like"/>
    <property type="match status" value="1"/>
</dbReference>
<dbReference type="Proteomes" id="UP001602245">
    <property type="component" value="Unassembled WGS sequence"/>
</dbReference>
<organism evidence="5 6">
    <name type="scientific">Paractinoplanes globisporus</name>
    <dbReference type="NCBI Taxonomy" id="113565"/>
    <lineage>
        <taxon>Bacteria</taxon>
        <taxon>Bacillati</taxon>
        <taxon>Actinomycetota</taxon>
        <taxon>Actinomycetes</taxon>
        <taxon>Micromonosporales</taxon>
        <taxon>Micromonosporaceae</taxon>
        <taxon>Paractinoplanes</taxon>
    </lineage>
</organism>
<evidence type="ECO:0000256" key="2">
    <source>
        <dbReference type="ARBA" id="ARBA00009194"/>
    </source>
</evidence>
<keyword evidence="6" id="KW-1185">Reference proteome</keyword>